<dbReference type="EMBL" id="FNVT01000002">
    <property type="protein sequence ID" value="SEG41524.1"/>
    <property type="molecule type" value="Genomic_DNA"/>
</dbReference>
<organism evidence="1 2">
    <name type="scientific">Nonomuraea solani</name>
    <dbReference type="NCBI Taxonomy" id="1144553"/>
    <lineage>
        <taxon>Bacteria</taxon>
        <taxon>Bacillati</taxon>
        <taxon>Actinomycetota</taxon>
        <taxon>Actinomycetes</taxon>
        <taxon>Streptosporangiales</taxon>
        <taxon>Streptosporangiaceae</taxon>
        <taxon>Nonomuraea</taxon>
    </lineage>
</organism>
<sequence length="30" mass="3324">MMTRLPAAVVVIVIIDSLPDIKRSLTIRAM</sequence>
<keyword evidence="2" id="KW-1185">Reference proteome</keyword>
<dbReference type="Proteomes" id="UP000236732">
    <property type="component" value="Unassembled WGS sequence"/>
</dbReference>
<reference evidence="1 2" key="1">
    <citation type="submission" date="2016-10" db="EMBL/GenBank/DDBJ databases">
        <authorList>
            <person name="de Groot N.N."/>
        </authorList>
    </citation>
    <scope>NUCLEOTIDE SEQUENCE [LARGE SCALE GENOMIC DNA]</scope>
    <source>
        <strain evidence="1 2">CGMCC 4.7037</strain>
    </source>
</reference>
<dbReference type="AlphaFoldDB" id="A0A1H5ZZX3"/>
<protein>
    <submittedName>
        <fullName evidence="1">Uncharacterized protein</fullName>
    </submittedName>
</protein>
<name>A0A1H5ZZX3_9ACTN</name>
<proteinExistence type="predicted"/>
<evidence type="ECO:0000313" key="1">
    <source>
        <dbReference type="EMBL" id="SEG41524.1"/>
    </source>
</evidence>
<evidence type="ECO:0000313" key="2">
    <source>
        <dbReference type="Proteomes" id="UP000236732"/>
    </source>
</evidence>
<accession>A0A1H5ZZX3</accession>
<gene>
    <name evidence="1" type="ORF">SAMN05444920_102937</name>
</gene>